<dbReference type="EMBL" id="CP041692">
    <property type="protein sequence ID" value="QDP98759.1"/>
    <property type="molecule type" value="Genomic_DNA"/>
</dbReference>
<name>A0A516Q5N4_9ACTN</name>
<proteinExistence type="inferred from homology"/>
<dbReference type="SUPFAM" id="SSF49482">
    <property type="entry name" value="Aromatic compound dioxygenase"/>
    <property type="match status" value="1"/>
</dbReference>
<dbReference type="KEGG" id="mik:FOE78_11925"/>
<protein>
    <submittedName>
        <fullName evidence="5">Protocatechuate 3,4-dioxygenase subunit alpha</fullName>
        <ecNumber evidence="5">1.13.11.3</ecNumber>
    </submittedName>
</protein>
<dbReference type="Proteomes" id="UP000319263">
    <property type="component" value="Chromosome"/>
</dbReference>
<dbReference type="EC" id="1.13.11.3" evidence="5"/>
<dbReference type="NCBIfam" id="TIGR02423">
    <property type="entry name" value="protocat_alph"/>
    <property type="match status" value="1"/>
</dbReference>
<dbReference type="PANTHER" id="PTHR33711">
    <property type="entry name" value="DIOXYGENASE, PUTATIVE (AFU_ORTHOLOGUE AFUA_2G02910)-RELATED"/>
    <property type="match status" value="1"/>
</dbReference>
<keyword evidence="3 5" id="KW-0560">Oxidoreductase</keyword>
<evidence type="ECO:0000256" key="3">
    <source>
        <dbReference type="ARBA" id="ARBA00023002"/>
    </source>
</evidence>
<reference evidence="5 6" key="1">
    <citation type="submission" date="2019-07" db="EMBL/GenBank/DDBJ databases">
        <title>Microlunatus dokdonensis sp. nov. isolated from the rhizospheric soil of the wild plant Elymus tsukushiensis.</title>
        <authorList>
            <person name="Ghim S.-Y."/>
            <person name="Hwang Y.-J."/>
            <person name="Son J.-S."/>
            <person name="Shin J.-H."/>
        </authorList>
    </citation>
    <scope>NUCLEOTIDE SEQUENCE [LARGE SCALE GENOMIC DNA]</scope>
    <source>
        <strain evidence="5 6">KUDC0627</strain>
    </source>
</reference>
<dbReference type="AlphaFoldDB" id="A0A516Q5N4"/>
<dbReference type="Pfam" id="PF00775">
    <property type="entry name" value="Dioxygenase_C"/>
    <property type="match status" value="1"/>
</dbReference>
<dbReference type="GO" id="GO:0018578">
    <property type="term" value="F:protocatechuate 3,4-dioxygenase activity"/>
    <property type="evidence" value="ECO:0007669"/>
    <property type="project" value="UniProtKB-EC"/>
</dbReference>
<evidence type="ECO:0000313" key="6">
    <source>
        <dbReference type="Proteomes" id="UP000319263"/>
    </source>
</evidence>
<dbReference type="GO" id="GO:0008199">
    <property type="term" value="F:ferric iron binding"/>
    <property type="evidence" value="ECO:0007669"/>
    <property type="project" value="InterPro"/>
</dbReference>
<evidence type="ECO:0000256" key="1">
    <source>
        <dbReference type="ARBA" id="ARBA00007825"/>
    </source>
</evidence>
<keyword evidence="6" id="KW-1185">Reference proteome</keyword>
<dbReference type="PANTHER" id="PTHR33711:SF9">
    <property type="entry name" value="PROTOCATECHUATE 3,4-DIOXYGENASE ALPHA CHAIN"/>
    <property type="match status" value="1"/>
</dbReference>
<dbReference type="InterPro" id="IPR050770">
    <property type="entry name" value="Intradiol_RC_Dioxygenase"/>
</dbReference>
<dbReference type="Gene3D" id="2.60.130.10">
    <property type="entry name" value="Aromatic compound dioxygenase"/>
    <property type="match status" value="1"/>
</dbReference>
<sequence>MNPTLKPTPGQTVGPFFGFALPYEQGPELVTAGVAGAIRLYGTIRDGAGTPIPDALLEIWQPDADGNIIERPGSLQRDGWTFTGFGRAATARDGSYNFTTIEPGPTAAGAAPFIALTFFARGLLDCLFTRIYLPDHPALQNDPLLTALPPDRRQSMIAIRDDHGLRFDVCLQGEAETVWLAFA</sequence>
<evidence type="ECO:0000313" key="5">
    <source>
        <dbReference type="EMBL" id="QDP98759.1"/>
    </source>
</evidence>
<organism evidence="5 6">
    <name type="scientific">Microlunatus elymi</name>
    <dbReference type="NCBI Taxonomy" id="2596828"/>
    <lineage>
        <taxon>Bacteria</taxon>
        <taxon>Bacillati</taxon>
        <taxon>Actinomycetota</taxon>
        <taxon>Actinomycetes</taxon>
        <taxon>Propionibacteriales</taxon>
        <taxon>Propionibacteriaceae</taxon>
        <taxon>Microlunatus</taxon>
    </lineage>
</organism>
<dbReference type="InterPro" id="IPR000627">
    <property type="entry name" value="Intradiol_dOase_C"/>
</dbReference>
<evidence type="ECO:0000259" key="4">
    <source>
        <dbReference type="Pfam" id="PF00775"/>
    </source>
</evidence>
<keyword evidence="2 5" id="KW-0223">Dioxygenase</keyword>
<gene>
    <name evidence="5" type="primary">pcaG</name>
    <name evidence="5" type="ORF">FOE78_11925</name>
</gene>
<feature type="domain" description="Intradiol ring-cleavage dioxygenases" evidence="4">
    <location>
        <begin position="37"/>
        <end position="107"/>
    </location>
</feature>
<dbReference type="InterPro" id="IPR012786">
    <property type="entry name" value="Protocat_dOase_a"/>
</dbReference>
<comment type="similarity">
    <text evidence="1">Belongs to the intradiol ring-cleavage dioxygenase family.</text>
</comment>
<dbReference type="InterPro" id="IPR015889">
    <property type="entry name" value="Intradiol_dOase_core"/>
</dbReference>
<accession>A0A516Q5N4</accession>
<evidence type="ECO:0000256" key="2">
    <source>
        <dbReference type="ARBA" id="ARBA00022964"/>
    </source>
</evidence>
<dbReference type="OrthoDB" id="9805815at2"/>